<feature type="domain" description="Amidase" evidence="1">
    <location>
        <begin position="19"/>
        <end position="438"/>
    </location>
</feature>
<gene>
    <name evidence="2" type="ORF">JJQ90_19600</name>
</gene>
<dbReference type="NCBIfam" id="NF006631">
    <property type="entry name" value="PRK09201.1"/>
    <property type="match status" value="1"/>
</dbReference>
<dbReference type="RefSeq" id="WP_216877953.1">
    <property type="nucleotide sequence ID" value="NZ_JAERQM010000006.1"/>
</dbReference>
<dbReference type="PANTHER" id="PTHR11895:SF172">
    <property type="entry name" value="GLUTAMYL-TRNA(GLN) AMIDOTRANSFERASE"/>
    <property type="match status" value="1"/>
</dbReference>
<sequence>MSATALAAAIRARQLPAAEAVDAALARIAAANPRLNAFTAITAERARAEAAAVDAALAAGQDPGPLAGVPIAVKNLFDIAGMATLAGSSIRRGAPPAAADAFALARLRSAGAILVGATNMDEFAFGFTTENDHDGPTRNPHDLARVAGGSSGGSAAAVAAGLVPIALGTDTNGSIRVPAALCGIWGLKPTYGRLSRRGAHLFSASLDHIGPLAGSLDDLALAYDVMQGRDPEDPVQQDRPAEPVSGLAEAGIAGLRIAIASGHFAEGGQPACFAAMETAAAALGATTRIAPPLAAEGRAAALLITLAEGGNLHLPDLRARAGAYDPLTRDRFLGGALLPAAWLIQAQRVRAAWQRAARAVFADWDLLLTPTTPFAAPPIGTAMIDIDGRMVPARPQLGWFTQPISAIGLPALSVPMAGPDGLPLGVQLIAPPWREDLLFRAAGALQRAGIAACPQPKDPF</sequence>
<dbReference type="Pfam" id="PF01425">
    <property type="entry name" value="Amidase"/>
    <property type="match status" value="1"/>
</dbReference>
<dbReference type="PANTHER" id="PTHR11895">
    <property type="entry name" value="TRANSAMIDASE"/>
    <property type="match status" value="1"/>
</dbReference>
<comment type="caution">
    <text evidence="2">The sequence shown here is derived from an EMBL/GenBank/DDBJ whole genome shotgun (WGS) entry which is preliminary data.</text>
</comment>
<dbReference type="InterPro" id="IPR000120">
    <property type="entry name" value="Amidase"/>
</dbReference>
<evidence type="ECO:0000259" key="1">
    <source>
        <dbReference type="Pfam" id="PF01425"/>
    </source>
</evidence>
<protein>
    <submittedName>
        <fullName evidence="2">AtzE family amidohydrolase</fullName>
    </submittedName>
</protein>
<keyword evidence="3" id="KW-1185">Reference proteome</keyword>
<evidence type="ECO:0000313" key="2">
    <source>
        <dbReference type="EMBL" id="MBU8545937.1"/>
    </source>
</evidence>
<name>A0ABS6HDP2_9PROT</name>
<dbReference type="NCBIfam" id="TIGR02715">
    <property type="entry name" value="amido_AtzE"/>
    <property type="match status" value="1"/>
</dbReference>
<reference evidence="2 3" key="1">
    <citation type="submission" date="2021-01" db="EMBL/GenBank/DDBJ databases">
        <title>Roseomonas sp. nov, a bacterium isolated from an oil production mixture in Yumen Oilfield.</title>
        <authorList>
            <person name="Wu D."/>
        </authorList>
    </citation>
    <scope>NUCLEOTIDE SEQUENCE [LARGE SCALE GENOMIC DNA]</scope>
    <source>
        <strain evidence="2 3">ROY-5-3</strain>
    </source>
</reference>
<accession>A0ABS6HDP2</accession>
<dbReference type="EMBL" id="JAERQM010000006">
    <property type="protein sequence ID" value="MBU8545937.1"/>
    <property type="molecule type" value="Genomic_DNA"/>
</dbReference>
<dbReference type="InterPro" id="IPR023631">
    <property type="entry name" value="Amidase_dom"/>
</dbReference>
<evidence type="ECO:0000313" key="3">
    <source>
        <dbReference type="Proteomes" id="UP000689967"/>
    </source>
</evidence>
<dbReference type="InterPro" id="IPR014087">
    <property type="entry name" value="Carboxybiuret_hydro_AtzE"/>
</dbReference>
<organism evidence="2 3">
    <name type="scientific">Falsiroseomonas oleicola</name>
    <dbReference type="NCBI Taxonomy" id="2801474"/>
    <lineage>
        <taxon>Bacteria</taxon>
        <taxon>Pseudomonadati</taxon>
        <taxon>Pseudomonadota</taxon>
        <taxon>Alphaproteobacteria</taxon>
        <taxon>Acetobacterales</taxon>
        <taxon>Roseomonadaceae</taxon>
        <taxon>Falsiroseomonas</taxon>
    </lineage>
</organism>
<proteinExistence type="predicted"/>
<dbReference type="Proteomes" id="UP000689967">
    <property type="component" value="Unassembled WGS sequence"/>
</dbReference>